<dbReference type="EMBL" id="CM045873">
    <property type="protein sequence ID" value="KAI7947860.1"/>
    <property type="molecule type" value="Genomic_DNA"/>
</dbReference>
<accession>A0ACC0E9M7</accession>
<organism evidence="1 2">
    <name type="scientific">Puccinia striiformis f. sp. tritici</name>
    <dbReference type="NCBI Taxonomy" id="168172"/>
    <lineage>
        <taxon>Eukaryota</taxon>
        <taxon>Fungi</taxon>
        <taxon>Dikarya</taxon>
        <taxon>Basidiomycota</taxon>
        <taxon>Pucciniomycotina</taxon>
        <taxon>Pucciniomycetes</taxon>
        <taxon>Pucciniales</taxon>
        <taxon>Pucciniaceae</taxon>
        <taxon>Puccinia</taxon>
    </lineage>
</organism>
<keyword evidence="2" id="KW-1185">Reference proteome</keyword>
<name>A0ACC0E9M7_9BASI</name>
<sequence>MANSIPAQGASFQEAPTEPLPSLKAYNELIAGPLQKYLGLSKEVGGTAQEQAQNVEAAFNFMSESGIGQRLHGALTTYLGTLELSAGNSKPWPMLPEAKDSAQFWVNRVSKDCKET</sequence>
<gene>
    <name evidence="1" type="ORF">MJO28_009768</name>
</gene>
<dbReference type="Proteomes" id="UP001060170">
    <property type="component" value="Chromosome 9"/>
</dbReference>
<comment type="caution">
    <text evidence="1">The sequence shown here is derived from an EMBL/GenBank/DDBJ whole genome shotgun (WGS) entry which is preliminary data.</text>
</comment>
<evidence type="ECO:0000313" key="2">
    <source>
        <dbReference type="Proteomes" id="UP001060170"/>
    </source>
</evidence>
<protein>
    <submittedName>
        <fullName evidence="1">Uncharacterized protein</fullName>
    </submittedName>
</protein>
<proteinExistence type="predicted"/>
<reference evidence="1 2" key="3">
    <citation type="journal article" date="2022" name="Microbiol. Spectr.">
        <title>Folding features and dynamics of 3D genome architecture in plant fungal pathogens.</title>
        <authorList>
            <person name="Xia C."/>
        </authorList>
    </citation>
    <scope>NUCLEOTIDE SEQUENCE [LARGE SCALE GENOMIC DNA]</scope>
    <source>
        <strain evidence="1 2">93-210</strain>
    </source>
</reference>
<reference evidence="2" key="2">
    <citation type="journal article" date="2018" name="Mol. Plant Microbe Interact.">
        <title>Genome sequence resources for the wheat stripe rust pathogen (Puccinia striiformis f. sp. tritici) and the barley stripe rust pathogen (Puccinia striiformis f. sp. hordei).</title>
        <authorList>
            <person name="Xia C."/>
            <person name="Wang M."/>
            <person name="Yin C."/>
            <person name="Cornejo O.E."/>
            <person name="Hulbert S.H."/>
            <person name="Chen X."/>
        </authorList>
    </citation>
    <scope>NUCLEOTIDE SEQUENCE [LARGE SCALE GENOMIC DNA]</scope>
    <source>
        <strain evidence="2">93-210</strain>
    </source>
</reference>
<evidence type="ECO:0000313" key="1">
    <source>
        <dbReference type="EMBL" id="KAI7947860.1"/>
    </source>
</evidence>
<reference evidence="2" key="1">
    <citation type="journal article" date="2018" name="BMC Genomics">
        <title>Genomic insights into host adaptation between the wheat stripe rust pathogen (Puccinia striiformis f. sp. tritici) and the barley stripe rust pathogen (Puccinia striiformis f. sp. hordei).</title>
        <authorList>
            <person name="Xia C."/>
            <person name="Wang M."/>
            <person name="Yin C."/>
            <person name="Cornejo O.E."/>
            <person name="Hulbert S.H."/>
            <person name="Chen X."/>
        </authorList>
    </citation>
    <scope>NUCLEOTIDE SEQUENCE [LARGE SCALE GENOMIC DNA]</scope>
    <source>
        <strain evidence="2">93-210</strain>
    </source>
</reference>